<feature type="compositionally biased region" description="Basic and acidic residues" evidence="2">
    <location>
        <begin position="18"/>
        <end position="28"/>
    </location>
</feature>
<accession>A0A9P4IFZ4</accession>
<evidence type="ECO:0000313" key="4">
    <source>
        <dbReference type="EMBL" id="KAF2098932.1"/>
    </source>
</evidence>
<keyword evidence="5" id="KW-1185">Reference proteome</keyword>
<dbReference type="OrthoDB" id="3266505at2759"/>
<feature type="region of interest" description="Disordered" evidence="2">
    <location>
        <begin position="51"/>
        <end position="89"/>
    </location>
</feature>
<dbReference type="GO" id="GO:0003677">
    <property type="term" value="F:DNA binding"/>
    <property type="evidence" value="ECO:0007669"/>
    <property type="project" value="InterPro"/>
</dbReference>
<reference evidence="4" key="1">
    <citation type="journal article" date="2020" name="Stud. Mycol.">
        <title>101 Dothideomycetes genomes: a test case for predicting lifestyles and emergence of pathogens.</title>
        <authorList>
            <person name="Haridas S."/>
            <person name="Albert R."/>
            <person name="Binder M."/>
            <person name="Bloem J."/>
            <person name="Labutti K."/>
            <person name="Salamov A."/>
            <person name="Andreopoulos B."/>
            <person name="Baker S."/>
            <person name="Barry K."/>
            <person name="Bills G."/>
            <person name="Bluhm B."/>
            <person name="Cannon C."/>
            <person name="Castanera R."/>
            <person name="Culley D."/>
            <person name="Daum C."/>
            <person name="Ezra D."/>
            <person name="Gonzalez J."/>
            <person name="Henrissat B."/>
            <person name="Kuo A."/>
            <person name="Liang C."/>
            <person name="Lipzen A."/>
            <person name="Lutzoni F."/>
            <person name="Magnuson J."/>
            <person name="Mondo S."/>
            <person name="Nolan M."/>
            <person name="Ohm R."/>
            <person name="Pangilinan J."/>
            <person name="Park H.-J."/>
            <person name="Ramirez L."/>
            <person name="Alfaro M."/>
            <person name="Sun H."/>
            <person name="Tritt A."/>
            <person name="Yoshinaga Y."/>
            <person name="Zwiers L.-H."/>
            <person name="Turgeon B."/>
            <person name="Goodwin S."/>
            <person name="Spatafora J."/>
            <person name="Crous P."/>
            <person name="Grigoriev I."/>
        </authorList>
    </citation>
    <scope>NUCLEOTIDE SEQUENCE</scope>
    <source>
        <strain evidence="4">CBS 133067</strain>
    </source>
</reference>
<feature type="non-terminal residue" evidence="4">
    <location>
        <position position="1"/>
    </location>
</feature>
<sequence length="537" mass="60676">SKRRRTHSPQNSSSREYGLMRDGTDRGRPRFLGSASGIHFIRAVYDALARRPGGPYDHQSPQENLVPGEDDQLREQSQTRPSESNLNPENESHFWRVDEVLSGDTFPLLPGFDQLIDWSRSYFENWHPLFPFLHAPSTLRYFEQISLNGIRSLPAAHAVVVRSVISISLADARQSTTKLAVVPANLVFRDAEDLVSQVQFALFEPASLQNVQALVVAQLLLVSQLRFNFASRLGGLILRMALHLGLHRCPARYSNFNPEESQLRQRVFWSIYCIERMLCQSLGLPLDIQDDDVDVCYIGQELHKLQPGTWSENNGSSTYQQLRLLTFLVKHAKIRGLILELRNKSLSVRRDTFERTMAVQVELAKWANDIYDVVESNTVGGLQLHTTLNELPNPNRNTITPAHRLVLQILQHEATITLNRPLITELGSSAALAALQNCITASRSIINSLDSFRVQHISADTPFQDALSTPMVWPLLTWSVWMSCFILTYAALEGHLSVPSALRYADKTLLILQHLSRRQTTWPDSCADAVRQLMTAL</sequence>
<keyword evidence="1" id="KW-0539">Nucleus</keyword>
<dbReference type="PANTHER" id="PTHR46910">
    <property type="entry name" value="TRANSCRIPTION FACTOR PDR1"/>
    <property type="match status" value="1"/>
</dbReference>
<dbReference type="AlphaFoldDB" id="A0A9P4IFZ4"/>
<dbReference type="GO" id="GO:0003700">
    <property type="term" value="F:DNA-binding transcription factor activity"/>
    <property type="evidence" value="ECO:0007669"/>
    <property type="project" value="InterPro"/>
</dbReference>
<dbReference type="InterPro" id="IPR050987">
    <property type="entry name" value="AtrR-like"/>
</dbReference>
<feature type="compositionally biased region" description="Polar residues" evidence="2">
    <location>
        <begin position="75"/>
        <end position="89"/>
    </location>
</feature>
<dbReference type="InterPro" id="IPR007219">
    <property type="entry name" value="XnlR_reg_dom"/>
</dbReference>
<evidence type="ECO:0000313" key="5">
    <source>
        <dbReference type="Proteomes" id="UP000799772"/>
    </source>
</evidence>
<dbReference type="Pfam" id="PF04082">
    <property type="entry name" value="Fungal_trans"/>
    <property type="match status" value="1"/>
</dbReference>
<evidence type="ECO:0000256" key="2">
    <source>
        <dbReference type="SAM" id="MobiDB-lite"/>
    </source>
</evidence>
<proteinExistence type="predicted"/>
<dbReference type="GO" id="GO:0008270">
    <property type="term" value="F:zinc ion binding"/>
    <property type="evidence" value="ECO:0007669"/>
    <property type="project" value="InterPro"/>
</dbReference>
<evidence type="ECO:0000259" key="3">
    <source>
        <dbReference type="SMART" id="SM00906"/>
    </source>
</evidence>
<dbReference type="GO" id="GO:0006351">
    <property type="term" value="P:DNA-templated transcription"/>
    <property type="evidence" value="ECO:0007669"/>
    <property type="project" value="InterPro"/>
</dbReference>
<dbReference type="PANTHER" id="PTHR46910:SF9">
    <property type="entry name" value="MISCELLANEOUS ZN(II)2CYS6 TRANSCRIPTION FACTOR (EUROFUNG)"/>
    <property type="match status" value="1"/>
</dbReference>
<evidence type="ECO:0000256" key="1">
    <source>
        <dbReference type="ARBA" id="ARBA00023242"/>
    </source>
</evidence>
<comment type="caution">
    <text evidence="4">The sequence shown here is derived from an EMBL/GenBank/DDBJ whole genome shotgun (WGS) entry which is preliminary data.</text>
</comment>
<dbReference type="SMART" id="SM00906">
    <property type="entry name" value="Fungal_trans"/>
    <property type="match status" value="1"/>
</dbReference>
<feature type="region of interest" description="Disordered" evidence="2">
    <location>
        <begin position="1"/>
        <end position="31"/>
    </location>
</feature>
<organism evidence="4 5">
    <name type="scientific">Rhizodiscina lignyota</name>
    <dbReference type="NCBI Taxonomy" id="1504668"/>
    <lineage>
        <taxon>Eukaryota</taxon>
        <taxon>Fungi</taxon>
        <taxon>Dikarya</taxon>
        <taxon>Ascomycota</taxon>
        <taxon>Pezizomycotina</taxon>
        <taxon>Dothideomycetes</taxon>
        <taxon>Pleosporomycetidae</taxon>
        <taxon>Aulographales</taxon>
        <taxon>Rhizodiscinaceae</taxon>
        <taxon>Rhizodiscina</taxon>
    </lineage>
</organism>
<protein>
    <recommendedName>
        <fullName evidence="3">Xylanolytic transcriptional activator regulatory domain-containing protein</fullName>
    </recommendedName>
</protein>
<dbReference type="Proteomes" id="UP000799772">
    <property type="component" value="Unassembled WGS sequence"/>
</dbReference>
<feature type="domain" description="Xylanolytic transcriptional activator regulatory" evidence="3">
    <location>
        <begin position="230"/>
        <end position="301"/>
    </location>
</feature>
<gene>
    <name evidence="4" type="ORF">NA57DRAFT_20055</name>
</gene>
<name>A0A9P4IFZ4_9PEZI</name>
<dbReference type="EMBL" id="ML978126">
    <property type="protein sequence ID" value="KAF2098932.1"/>
    <property type="molecule type" value="Genomic_DNA"/>
</dbReference>
<dbReference type="CDD" id="cd12148">
    <property type="entry name" value="fungal_TF_MHR"/>
    <property type="match status" value="1"/>
</dbReference>
<feature type="non-terminal residue" evidence="4">
    <location>
        <position position="537"/>
    </location>
</feature>